<dbReference type="InterPro" id="IPR029063">
    <property type="entry name" value="SAM-dependent_MTases_sf"/>
</dbReference>
<protein>
    <recommendedName>
        <fullName evidence="4">Rhodanese domain-containing protein</fullName>
    </recommendedName>
</protein>
<dbReference type="EMBL" id="DF238767">
    <property type="protein sequence ID" value="GAC92543.1"/>
    <property type="molecule type" value="Genomic_DNA"/>
</dbReference>
<evidence type="ECO:0000313" key="2">
    <source>
        <dbReference type="EMBL" id="GAC92543.1"/>
    </source>
</evidence>
<keyword evidence="3" id="KW-1185">Reference proteome</keyword>
<evidence type="ECO:0000256" key="1">
    <source>
        <dbReference type="SAM" id="MobiDB-lite"/>
    </source>
</evidence>
<organism evidence="2 3">
    <name type="scientific">Pseudozyma hubeiensis (strain SY62)</name>
    <name type="common">Yeast</name>
    <dbReference type="NCBI Taxonomy" id="1305764"/>
    <lineage>
        <taxon>Eukaryota</taxon>
        <taxon>Fungi</taxon>
        <taxon>Dikarya</taxon>
        <taxon>Basidiomycota</taxon>
        <taxon>Ustilaginomycotina</taxon>
        <taxon>Ustilaginomycetes</taxon>
        <taxon>Ustilaginales</taxon>
        <taxon>Ustilaginaceae</taxon>
        <taxon>Pseudozyma</taxon>
    </lineage>
</organism>
<evidence type="ECO:0000313" key="3">
    <source>
        <dbReference type="Proteomes" id="UP000014071"/>
    </source>
</evidence>
<name>R9NVL8_PSEHS</name>
<dbReference type="RefSeq" id="XP_012186130.1">
    <property type="nucleotide sequence ID" value="XM_012330740.1"/>
</dbReference>
<dbReference type="Proteomes" id="UP000014071">
    <property type="component" value="Unassembled WGS sequence"/>
</dbReference>
<dbReference type="HOGENOM" id="CLU_659217_0_0_1"/>
<reference evidence="3" key="1">
    <citation type="journal article" date="2013" name="Genome Announc.">
        <title>Draft genome sequence of the basidiomycetous yeast-like fungus Pseudozyma hubeiensis SY62, which produces an abundant amount of the biosurfactant mannosylerythritol lipids.</title>
        <authorList>
            <person name="Konishi M."/>
            <person name="Hatada Y."/>
            <person name="Horiuchi J."/>
        </authorList>
    </citation>
    <scope>NUCLEOTIDE SEQUENCE [LARGE SCALE GENOMIC DNA]</scope>
    <source>
        <strain evidence="3">SY62</strain>
    </source>
</reference>
<proteinExistence type="predicted"/>
<dbReference type="GeneID" id="24105409"/>
<dbReference type="Gene3D" id="3.40.50.150">
    <property type="entry name" value="Vaccinia Virus protein VP39"/>
    <property type="match status" value="1"/>
</dbReference>
<dbReference type="AlphaFoldDB" id="R9NVL8"/>
<sequence>MSIGDVDAVFDSHSEPSESVGSDADRNILAPYLALEEPRLVLDLRPDSAFHRAHLVNSYHISPVSELRSRYSYLPPRNTPFLVVADLSQQDQVVEAFAQVPSAKILYLAAEASGSIATTSQHVLSRSTFFSSAERLRLLRTSGSHQTRVAAGDHGDDVPRLLFRPSYAVRRTVLGLESDMPSRNSALRVLDLGCGAARDLAWILHGSRTRSPPCSWAGIGVDSWKAALSRAEQIALDLWLSQEVSAHSPSFPRCEKLLWAKCSDDGYLEPLIGSGKGKSVRTDADDPLLWKQCQQLGLSPLLPGPVESAASTNDDETKFDLVLCVRFHPRALLPRLAQLVRAGGIVLLSHFVTLSDEQREAVGLVHPNSSAEYDSPPHEGRIQPGEIEGLVEAWNQSELPGRSWVIESDVLEPIEDGRIIRSVALRKHVQ</sequence>
<feature type="region of interest" description="Disordered" evidence="1">
    <location>
        <begin position="1"/>
        <end position="23"/>
    </location>
</feature>
<evidence type="ECO:0008006" key="4">
    <source>
        <dbReference type="Google" id="ProtNLM"/>
    </source>
</evidence>
<dbReference type="eggNOG" id="ENOG502S7WX">
    <property type="taxonomic scope" value="Eukaryota"/>
</dbReference>
<dbReference type="SUPFAM" id="SSF53335">
    <property type="entry name" value="S-adenosyl-L-methionine-dependent methyltransferases"/>
    <property type="match status" value="1"/>
</dbReference>
<gene>
    <name evidence="2" type="ORF">PHSY_000097</name>
</gene>
<accession>R9NVL8</accession>
<dbReference type="OrthoDB" id="74240at2759"/>